<dbReference type="Proteomes" id="UP001177595">
    <property type="component" value="Chromosome"/>
</dbReference>
<dbReference type="InterPro" id="IPR051220">
    <property type="entry name" value="TFA_Chaperone"/>
</dbReference>
<protein>
    <submittedName>
        <fullName evidence="1">Tail fiber assembly protein</fullName>
    </submittedName>
</protein>
<dbReference type="InterPro" id="IPR003458">
    <property type="entry name" value="Phage_T4_Gp38_tail_assem"/>
</dbReference>
<dbReference type="Pfam" id="PF02413">
    <property type="entry name" value="Caudo_TAP"/>
    <property type="match status" value="1"/>
</dbReference>
<dbReference type="PANTHER" id="PTHR34413">
    <property type="entry name" value="PROPHAGE TAIL FIBER ASSEMBLY PROTEIN HOMOLOG TFAE-RELATED-RELATED"/>
    <property type="match status" value="1"/>
</dbReference>
<evidence type="ECO:0000313" key="1">
    <source>
        <dbReference type="EMBL" id="WGM02549.1"/>
    </source>
</evidence>
<dbReference type="PANTHER" id="PTHR34413:SF2">
    <property type="entry name" value="PROPHAGE TAIL FIBER ASSEMBLY PROTEIN HOMOLOG TFAE-RELATED"/>
    <property type="match status" value="1"/>
</dbReference>
<reference evidence="1" key="1">
    <citation type="submission" date="2023-04" db="EMBL/GenBank/DDBJ databases">
        <title>Genome dynamics across the evolutionary transition to endosymbiosis.</title>
        <authorList>
            <person name="Siozios S."/>
            <person name="Nadal-Jimenez P."/>
            <person name="Azagi T."/>
            <person name="Sprong H."/>
            <person name="Frost C.L."/>
            <person name="Parratt S.R."/>
            <person name="Taylor G."/>
            <person name="Brettell L."/>
            <person name="Lew K.C."/>
            <person name="Croft L."/>
            <person name="King K.C."/>
            <person name="Brockhurst M.A."/>
            <person name="Hypsa V."/>
            <person name="Novakova E."/>
            <person name="Darby A.C."/>
            <person name="Hurst G.D.D."/>
        </authorList>
    </citation>
    <scope>NUCLEOTIDE SEQUENCE</scope>
    <source>
        <strain evidence="1">APv</strain>
    </source>
</reference>
<proteinExistence type="predicted"/>
<name>A0AA95GTI2_9GAMM</name>
<sequence length="169" mass="19944">MQLNNFKRYEPDNPQEGIRVQYFISEDGTDFYESFNLFSKKYKIGFDENRIIRTFSEDISAIYPNSLSIVDIEKLPDDFNIDEKWVFINGKIARYQLTKQELIQQAEQNKLFLMHNANMVITPLQDAVDLNMVTGEEKVKLTEWKKYRVLLNRVDLSAAPDIKWPQKPV</sequence>
<evidence type="ECO:0000313" key="2">
    <source>
        <dbReference type="Proteomes" id="UP001177595"/>
    </source>
</evidence>
<organism evidence="1 2">
    <name type="scientific">Arsenophonus nasoniae</name>
    <name type="common">son-killer infecting Nasonia vitripennis</name>
    <dbReference type="NCBI Taxonomy" id="638"/>
    <lineage>
        <taxon>Bacteria</taxon>
        <taxon>Pseudomonadati</taxon>
        <taxon>Pseudomonadota</taxon>
        <taxon>Gammaproteobacteria</taxon>
        <taxon>Enterobacterales</taxon>
        <taxon>Morganellaceae</taxon>
        <taxon>Arsenophonus</taxon>
    </lineage>
</organism>
<gene>
    <name evidence="1" type="ORF">QE210_05550</name>
</gene>
<dbReference type="AlphaFoldDB" id="A0AA95GTI2"/>
<accession>A0AA95GTI2</accession>
<dbReference type="RefSeq" id="WP_280625743.1">
    <property type="nucleotide sequence ID" value="NZ_CP123504.1"/>
</dbReference>
<dbReference type="EMBL" id="CP123504">
    <property type="protein sequence ID" value="WGM02549.1"/>
    <property type="molecule type" value="Genomic_DNA"/>
</dbReference>